<dbReference type="AlphaFoldDB" id="A0A238U6P8"/>
<evidence type="ECO:0000313" key="2">
    <source>
        <dbReference type="EMBL" id="SNR14827.1"/>
    </source>
</evidence>
<dbReference type="Proteomes" id="UP000215214">
    <property type="component" value="Chromosome TJEJU"/>
</dbReference>
<keyword evidence="1" id="KW-1133">Transmembrane helix</keyword>
<dbReference type="OrthoDB" id="1188699at2"/>
<feature type="transmembrane region" description="Helical" evidence="1">
    <location>
        <begin position="152"/>
        <end position="179"/>
    </location>
</feature>
<dbReference type="KEGG" id="tje:TJEJU_1073"/>
<keyword evidence="3" id="KW-1185">Reference proteome</keyword>
<reference evidence="2 3" key="1">
    <citation type="submission" date="2017-07" db="EMBL/GenBank/DDBJ databases">
        <authorList>
            <person name="Sun Z.S."/>
            <person name="Albrecht U."/>
            <person name="Echele G."/>
            <person name="Lee C.C."/>
        </authorList>
    </citation>
    <scope>NUCLEOTIDE SEQUENCE [LARGE SCALE GENOMIC DNA]</scope>
    <source>
        <strain evidence="3">type strain: KCTC 22618</strain>
    </source>
</reference>
<accession>A0A238U6P8</accession>
<organism evidence="2 3">
    <name type="scientific">Tenacibaculum jejuense</name>
    <dbReference type="NCBI Taxonomy" id="584609"/>
    <lineage>
        <taxon>Bacteria</taxon>
        <taxon>Pseudomonadati</taxon>
        <taxon>Bacteroidota</taxon>
        <taxon>Flavobacteriia</taxon>
        <taxon>Flavobacteriales</taxon>
        <taxon>Flavobacteriaceae</taxon>
        <taxon>Tenacibaculum</taxon>
    </lineage>
</organism>
<sequence length="180" mass="20970">MTIAQKLDQFYTENNLAENGGENEDFFSLHFKYFSLKLPNSDFRKKIVYIHDIQHILFDCDTTWKGEAYIAGWEIATGMWKHFSIGIMSIWAMGFSFLIHPKEVINGYKKGLKYYGLIDQNVSKESIMNLSLDHVNKLLLKDKPSDFSKTKLIIWLTIALFFFFGPFILLIALSTIFLVY</sequence>
<name>A0A238U6P8_9FLAO</name>
<gene>
    <name evidence="2" type="ORF">TJEJU_1073</name>
</gene>
<dbReference type="RefSeq" id="WP_095070076.1">
    <property type="nucleotide sequence ID" value="NZ_LT899436.1"/>
</dbReference>
<keyword evidence="1" id="KW-0472">Membrane</keyword>
<dbReference type="EMBL" id="LT899436">
    <property type="protein sequence ID" value="SNR14827.1"/>
    <property type="molecule type" value="Genomic_DNA"/>
</dbReference>
<protein>
    <submittedName>
        <fullName evidence="2">Uncharacterized protein</fullName>
    </submittedName>
</protein>
<evidence type="ECO:0000313" key="3">
    <source>
        <dbReference type="Proteomes" id="UP000215214"/>
    </source>
</evidence>
<keyword evidence="1" id="KW-0812">Transmembrane</keyword>
<evidence type="ECO:0000256" key="1">
    <source>
        <dbReference type="SAM" id="Phobius"/>
    </source>
</evidence>
<feature type="transmembrane region" description="Helical" evidence="1">
    <location>
        <begin position="83"/>
        <end position="100"/>
    </location>
</feature>
<proteinExistence type="predicted"/>